<evidence type="ECO:0000313" key="2">
    <source>
        <dbReference type="Proteomes" id="UP000018144"/>
    </source>
</evidence>
<proteinExistence type="predicted"/>
<keyword evidence="2" id="KW-1185">Reference proteome</keyword>
<dbReference type="EMBL" id="HF936378">
    <property type="protein sequence ID" value="CCX16322.1"/>
    <property type="molecule type" value="Genomic_DNA"/>
</dbReference>
<gene>
    <name evidence="1" type="ORF">PCON_02918</name>
</gene>
<reference evidence="1 2" key="1">
    <citation type="journal article" date="2013" name="PLoS Genet.">
        <title>The genome and development-dependent transcriptomes of Pyronema confluens: a window into fungal evolution.</title>
        <authorList>
            <person name="Traeger S."/>
            <person name="Altegoer F."/>
            <person name="Freitag M."/>
            <person name="Gabaldon T."/>
            <person name="Kempken F."/>
            <person name="Kumar A."/>
            <person name="Marcet-Houben M."/>
            <person name="Poggeler S."/>
            <person name="Stajich J.E."/>
            <person name="Nowrousian M."/>
        </authorList>
    </citation>
    <scope>NUCLEOTIDE SEQUENCE [LARGE SCALE GENOMIC DNA]</scope>
    <source>
        <strain evidence="2">CBS 100304</strain>
        <tissue evidence="1">Vegetative mycelium</tissue>
    </source>
</reference>
<protein>
    <submittedName>
        <fullName evidence="1">Uncharacterized protein</fullName>
    </submittedName>
</protein>
<evidence type="ECO:0000313" key="1">
    <source>
        <dbReference type="EMBL" id="CCX16322.1"/>
    </source>
</evidence>
<organism evidence="1 2">
    <name type="scientific">Pyronema omphalodes (strain CBS 100304)</name>
    <name type="common">Pyronema confluens</name>
    <dbReference type="NCBI Taxonomy" id="1076935"/>
    <lineage>
        <taxon>Eukaryota</taxon>
        <taxon>Fungi</taxon>
        <taxon>Dikarya</taxon>
        <taxon>Ascomycota</taxon>
        <taxon>Pezizomycotina</taxon>
        <taxon>Pezizomycetes</taxon>
        <taxon>Pezizales</taxon>
        <taxon>Pyronemataceae</taxon>
        <taxon>Pyronema</taxon>
    </lineage>
</organism>
<sequence>MVSFLPRRVYDSDPVSMSYRKVCSWFNFHSFASSMAFSTTISRLFSFSSTYLTDLEFYTRIQCTHPALDS</sequence>
<name>U4LAA7_PYROM</name>
<dbReference type="Proteomes" id="UP000018144">
    <property type="component" value="Unassembled WGS sequence"/>
</dbReference>
<dbReference type="AlphaFoldDB" id="U4LAA7"/>
<accession>U4LAA7</accession>